<sequence>MRNSLGQHETLEVHELVVFKSICTTKSFTMSTLAQDPELKALLDADAQSGQHQLQQLKQFLPGGVANQ</sequence>
<dbReference type="AlphaFoldDB" id="A0A1E7DS81"/>
<gene>
    <name evidence="1" type="ORF">BA724_01665</name>
</gene>
<evidence type="ECO:0000313" key="2">
    <source>
        <dbReference type="Proteomes" id="UP000095658"/>
    </source>
</evidence>
<accession>A0A1E7DS81</accession>
<comment type="caution">
    <text evidence="1">The sequence shown here is derived from an EMBL/GenBank/DDBJ whole genome shotgun (WGS) entry which is preliminary data.</text>
</comment>
<evidence type="ECO:0000313" key="1">
    <source>
        <dbReference type="EMBL" id="OES45548.1"/>
    </source>
</evidence>
<dbReference type="RefSeq" id="WP_069937547.1">
    <property type="nucleotide sequence ID" value="NZ_MAMP01000012.1"/>
</dbReference>
<dbReference type="OrthoDB" id="2356617at2"/>
<proteinExistence type="predicted"/>
<evidence type="ECO:0008006" key="3">
    <source>
        <dbReference type="Google" id="ProtNLM"/>
    </source>
</evidence>
<dbReference type="Proteomes" id="UP000095658">
    <property type="component" value="Unassembled WGS sequence"/>
</dbReference>
<organism evidence="1 2">
    <name type="scientific">Domibacillus iocasae</name>
    <dbReference type="NCBI Taxonomy" id="1714016"/>
    <lineage>
        <taxon>Bacteria</taxon>
        <taxon>Bacillati</taxon>
        <taxon>Bacillota</taxon>
        <taxon>Bacilli</taxon>
        <taxon>Bacillales</taxon>
        <taxon>Bacillaceae</taxon>
        <taxon>Domibacillus</taxon>
    </lineage>
</organism>
<reference evidence="1 2" key="1">
    <citation type="submission" date="2016-06" db="EMBL/GenBank/DDBJ databases">
        <title>Domibacillus iocasae genome sequencing.</title>
        <authorList>
            <person name="Verma A."/>
            <person name="Pal Y."/>
            <person name="Ojha A.K."/>
            <person name="Krishnamurthi S."/>
        </authorList>
    </citation>
    <scope>NUCLEOTIDE SEQUENCE [LARGE SCALE GENOMIC DNA]</scope>
    <source>
        <strain evidence="1 2">DSM 29979</strain>
    </source>
</reference>
<protein>
    <recommendedName>
        <fullName evidence="3">Spore coat protein</fullName>
    </recommendedName>
</protein>
<name>A0A1E7DS81_9BACI</name>
<dbReference type="STRING" id="1714016.BA724_01665"/>
<keyword evidence="2" id="KW-1185">Reference proteome</keyword>
<dbReference type="EMBL" id="MAMP01000012">
    <property type="protein sequence ID" value="OES45548.1"/>
    <property type="molecule type" value="Genomic_DNA"/>
</dbReference>